<evidence type="ECO:0000313" key="10">
    <source>
        <dbReference type="EMBL" id="PYC87534.1"/>
    </source>
</evidence>
<evidence type="ECO:0000256" key="4">
    <source>
        <dbReference type="ARBA" id="ARBA00022759"/>
    </source>
</evidence>
<evidence type="ECO:0000256" key="7">
    <source>
        <dbReference type="HAMAP-Rule" id="MF_00227"/>
    </source>
</evidence>
<evidence type="ECO:0000313" key="11">
    <source>
        <dbReference type="Proteomes" id="UP000248039"/>
    </source>
</evidence>
<dbReference type="GO" id="GO:0030677">
    <property type="term" value="C:ribonuclease P complex"/>
    <property type="evidence" value="ECO:0007669"/>
    <property type="project" value="TreeGrafter"/>
</dbReference>
<dbReference type="HAMAP" id="MF_00227">
    <property type="entry name" value="RNase_P"/>
    <property type="match status" value="1"/>
</dbReference>
<dbReference type="PANTHER" id="PTHR33992">
    <property type="entry name" value="RIBONUCLEASE P PROTEIN COMPONENT"/>
    <property type="match status" value="1"/>
</dbReference>
<keyword evidence="5 7" id="KW-0378">Hydrolase</keyword>
<dbReference type="NCBIfam" id="TIGR00188">
    <property type="entry name" value="rnpA"/>
    <property type="match status" value="1"/>
</dbReference>
<dbReference type="Gene3D" id="3.30.230.10">
    <property type="match status" value="1"/>
</dbReference>
<proteinExistence type="inferred from homology"/>
<evidence type="ECO:0000256" key="9">
    <source>
        <dbReference type="SAM" id="MobiDB-lite"/>
    </source>
</evidence>
<comment type="similarity">
    <text evidence="7">Belongs to the RnpA family.</text>
</comment>
<dbReference type="SUPFAM" id="SSF54211">
    <property type="entry name" value="Ribosomal protein S5 domain 2-like"/>
    <property type="match status" value="1"/>
</dbReference>
<dbReference type="AlphaFoldDB" id="A0A2V4P1Z2"/>
<evidence type="ECO:0000256" key="1">
    <source>
        <dbReference type="ARBA" id="ARBA00002663"/>
    </source>
</evidence>
<comment type="catalytic activity">
    <reaction evidence="7">
        <text>Endonucleolytic cleavage of RNA, removing 5'-extranucleotides from tRNA precursor.</text>
        <dbReference type="EC" id="3.1.26.5"/>
    </reaction>
</comment>
<comment type="subunit">
    <text evidence="7">Consists of a catalytic RNA component (M1 or rnpB) and a protein subunit.</text>
</comment>
<keyword evidence="2 7" id="KW-0819">tRNA processing</keyword>
<evidence type="ECO:0000256" key="6">
    <source>
        <dbReference type="ARBA" id="ARBA00022884"/>
    </source>
</evidence>
<name>A0A2V4P1Z2_9ACTN</name>
<dbReference type="InterPro" id="IPR020539">
    <property type="entry name" value="RNase_P_CS"/>
</dbReference>
<dbReference type="GO" id="GO:0001682">
    <property type="term" value="P:tRNA 5'-leader removal"/>
    <property type="evidence" value="ECO:0007669"/>
    <property type="project" value="UniProtKB-UniRule"/>
</dbReference>
<organism evidence="10 11">
    <name type="scientific">Streptomyces tateyamensis</name>
    <dbReference type="NCBI Taxonomy" id="565073"/>
    <lineage>
        <taxon>Bacteria</taxon>
        <taxon>Bacillati</taxon>
        <taxon>Actinomycetota</taxon>
        <taxon>Actinomycetes</taxon>
        <taxon>Kitasatosporales</taxon>
        <taxon>Streptomycetaceae</taxon>
        <taxon>Streptomyces</taxon>
    </lineage>
</organism>
<dbReference type="GO" id="GO:0000049">
    <property type="term" value="F:tRNA binding"/>
    <property type="evidence" value="ECO:0007669"/>
    <property type="project" value="UniProtKB-UniRule"/>
</dbReference>
<dbReference type="OrthoDB" id="196964at2"/>
<feature type="region of interest" description="Disordered" evidence="9">
    <location>
        <begin position="36"/>
        <end position="59"/>
    </location>
</feature>
<dbReference type="GO" id="GO:0042781">
    <property type="term" value="F:3'-tRNA processing endoribonuclease activity"/>
    <property type="evidence" value="ECO:0007669"/>
    <property type="project" value="TreeGrafter"/>
</dbReference>
<dbReference type="Pfam" id="PF00825">
    <property type="entry name" value="Ribonuclease_P"/>
    <property type="match status" value="1"/>
</dbReference>
<keyword evidence="11" id="KW-1185">Reference proteome</keyword>
<dbReference type="EC" id="3.1.26.5" evidence="7 8"/>
<evidence type="ECO:0000256" key="8">
    <source>
        <dbReference type="NCBIfam" id="TIGR00188"/>
    </source>
</evidence>
<keyword evidence="6 7" id="KW-0694">RNA-binding</keyword>
<gene>
    <name evidence="7 10" type="primary">rnpA</name>
    <name evidence="10" type="ORF">C7C46_04265</name>
</gene>
<evidence type="ECO:0000256" key="3">
    <source>
        <dbReference type="ARBA" id="ARBA00022722"/>
    </source>
</evidence>
<protein>
    <recommendedName>
        <fullName evidence="7 8">Ribonuclease P protein component</fullName>
        <shortName evidence="7">RNase P protein</shortName>
        <shortName evidence="7">RNaseP protein</shortName>
        <ecNumber evidence="7 8">3.1.26.5</ecNumber>
    </recommendedName>
    <alternativeName>
        <fullName evidence="7">Protein C5</fullName>
    </alternativeName>
</protein>
<dbReference type="InterPro" id="IPR000100">
    <property type="entry name" value="RNase_P"/>
</dbReference>
<dbReference type="RefSeq" id="WP_110665819.1">
    <property type="nucleotide sequence ID" value="NZ_PYBW01000013.1"/>
</dbReference>
<dbReference type="EMBL" id="PYBW01000013">
    <property type="protein sequence ID" value="PYC87534.1"/>
    <property type="molecule type" value="Genomic_DNA"/>
</dbReference>
<dbReference type="Proteomes" id="UP000248039">
    <property type="component" value="Unassembled WGS sequence"/>
</dbReference>
<comment type="function">
    <text evidence="1 7">RNaseP catalyzes the removal of the 5'-leader sequence from pre-tRNA to produce the mature 5'-terminus. It can also cleave other RNA substrates such as 4.5S RNA. The protein component plays an auxiliary but essential role in vivo by binding to the 5'-leader sequence and broadening the substrate specificity of the ribozyme.</text>
</comment>
<evidence type="ECO:0000256" key="2">
    <source>
        <dbReference type="ARBA" id="ARBA00022694"/>
    </source>
</evidence>
<accession>A0A2V4P1Z2</accession>
<reference evidence="10 11" key="1">
    <citation type="submission" date="2018-03" db="EMBL/GenBank/DDBJ databases">
        <title>Bioinformatic expansion and discovery of thiopeptide antibiotics.</title>
        <authorList>
            <person name="Schwalen C.J."/>
            <person name="Hudson G.A."/>
            <person name="Mitchell D.A."/>
        </authorList>
    </citation>
    <scope>NUCLEOTIDE SEQUENCE [LARGE SCALE GENOMIC DNA]</scope>
    <source>
        <strain evidence="10 11">ATCC 21389</strain>
    </source>
</reference>
<dbReference type="InterPro" id="IPR020568">
    <property type="entry name" value="Ribosomal_Su5_D2-typ_SF"/>
</dbReference>
<dbReference type="PANTHER" id="PTHR33992:SF1">
    <property type="entry name" value="RIBONUCLEASE P PROTEIN COMPONENT"/>
    <property type="match status" value="1"/>
</dbReference>
<evidence type="ECO:0000256" key="5">
    <source>
        <dbReference type="ARBA" id="ARBA00022801"/>
    </source>
</evidence>
<keyword evidence="4 7" id="KW-0255">Endonuclease</keyword>
<keyword evidence="3 7" id="KW-0540">Nuclease</keyword>
<dbReference type="InterPro" id="IPR014721">
    <property type="entry name" value="Ribsml_uS5_D2-typ_fold_subgr"/>
</dbReference>
<comment type="caution">
    <text evidence="10">The sequence shown here is derived from an EMBL/GenBank/DDBJ whole genome shotgun (WGS) entry which is preliminary data.</text>
</comment>
<dbReference type="GO" id="GO:0004526">
    <property type="term" value="F:ribonuclease P activity"/>
    <property type="evidence" value="ECO:0007669"/>
    <property type="project" value="UniProtKB-UniRule"/>
</dbReference>
<sequence>MLPSENRLRRRQDFATAVKRGRRAGRPLLVVHLRRADEQAEPGGGYSDSHPHDAEGTPSARAGFVVSKAVGPAVVRNLVKRRLRHLVRERMSRLPAGSLIVVRALPPAATASYPDLAHDLDAALKRLLRTDPASEAGSGPTGSGR</sequence>
<dbReference type="PROSITE" id="PS00648">
    <property type="entry name" value="RIBONUCLEASE_P"/>
    <property type="match status" value="1"/>
</dbReference>